<accession>A0A482XHM1</accession>
<dbReference type="Proteomes" id="UP000291343">
    <property type="component" value="Unassembled WGS sequence"/>
</dbReference>
<dbReference type="InterPro" id="IPR017983">
    <property type="entry name" value="GPCR_2_secretin-like_CS"/>
</dbReference>
<evidence type="ECO:0000259" key="1">
    <source>
        <dbReference type="PROSITE" id="PS50227"/>
    </source>
</evidence>
<reference evidence="2 3" key="1">
    <citation type="journal article" date="2017" name="Gigascience">
        <title>Genome sequence of the small brown planthopper, Laodelphax striatellus.</title>
        <authorList>
            <person name="Zhu J."/>
            <person name="Jiang F."/>
            <person name="Wang X."/>
            <person name="Yang P."/>
            <person name="Bao Y."/>
            <person name="Zhao W."/>
            <person name="Wang W."/>
            <person name="Lu H."/>
            <person name="Wang Q."/>
            <person name="Cui N."/>
            <person name="Li J."/>
            <person name="Chen X."/>
            <person name="Luo L."/>
            <person name="Yu J."/>
            <person name="Kang L."/>
            <person name="Cui F."/>
        </authorList>
    </citation>
    <scope>NUCLEOTIDE SEQUENCE [LARGE SCALE GENOMIC DNA]</scope>
    <source>
        <strain evidence="2">Lst14</strain>
    </source>
</reference>
<dbReference type="Pfam" id="PF02793">
    <property type="entry name" value="HRM"/>
    <property type="match status" value="1"/>
</dbReference>
<dbReference type="SUPFAM" id="SSF111418">
    <property type="entry name" value="Hormone receptor domain"/>
    <property type="match status" value="1"/>
</dbReference>
<dbReference type="InterPro" id="IPR001879">
    <property type="entry name" value="GPCR_2_extracellular_dom"/>
</dbReference>
<dbReference type="EMBL" id="QKKF02009806">
    <property type="protein sequence ID" value="RZF45144.1"/>
    <property type="molecule type" value="Genomic_DNA"/>
</dbReference>
<dbReference type="PROSITE" id="PS50227">
    <property type="entry name" value="G_PROTEIN_RECEP_F2_3"/>
    <property type="match status" value="1"/>
</dbReference>
<name>A0A482XHM1_LAOST</name>
<keyword evidence="3" id="KW-1185">Reference proteome</keyword>
<proteinExistence type="predicted"/>
<feature type="domain" description="G-protein coupled receptors family 2 profile 1" evidence="1">
    <location>
        <begin position="10"/>
        <end position="91"/>
    </location>
</feature>
<dbReference type="GO" id="GO:0005886">
    <property type="term" value="C:plasma membrane"/>
    <property type="evidence" value="ECO:0007669"/>
    <property type="project" value="TreeGrafter"/>
</dbReference>
<dbReference type="InterPro" id="IPR050332">
    <property type="entry name" value="GPCR_2"/>
</dbReference>
<gene>
    <name evidence="2" type="ORF">LSTR_LSTR012606</name>
</gene>
<protein>
    <recommendedName>
        <fullName evidence="1">G-protein coupled receptors family 2 profile 1 domain-containing protein</fullName>
    </recommendedName>
</protein>
<organism evidence="2 3">
    <name type="scientific">Laodelphax striatellus</name>
    <name type="common">Small brown planthopper</name>
    <name type="synonym">Delphax striatella</name>
    <dbReference type="NCBI Taxonomy" id="195883"/>
    <lineage>
        <taxon>Eukaryota</taxon>
        <taxon>Metazoa</taxon>
        <taxon>Ecdysozoa</taxon>
        <taxon>Arthropoda</taxon>
        <taxon>Hexapoda</taxon>
        <taxon>Insecta</taxon>
        <taxon>Pterygota</taxon>
        <taxon>Neoptera</taxon>
        <taxon>Paraneoptera</taxon>
        <taxon>Hemiptera</taxon>
        <taxon>Auchenorrhyncha</taxon>
        <taxon>Fulgoroidea</taxon>
        <taxon>Delphacidae</taxon>
        <taxon>Criomorphinae</taxon>
        <taxon>Laodelphax</taxon>
    </lineage>
</organism>
<dbReference type="InterPro" id="IPR036445">
    <property type="entry name" value="GPCR_2_extracell_dom_sf"/>
</dbReference>
<evidence type="ECO:0000313" key="3">
    <source>
        <dbReference type="Proteomes" id="UP000291343"/>
    </source>
</evidence>
<dbReference type="SMR" id="A0A482XHM1"/>
<dbReference type="PROSITE" id="PS00649">
    <property type="entry name" value="G_PROTEIN_RECEP_F2_1"/>
    <property type="match status" value="1"/>
</dbReference>
<dbReference type="SMART" id="SM00008">
    <property type="entry name" value="HormR"/>
    <property type="match status" value="1"/>
</dbReference>
<comment type="caution">
    <text evidence="2">The sequence shown here is derived from an EMBL/GenBank/DDBJ whole genome shotgun (WGS) entry which is preliminary data.</text>
</comment>
<dbReference type="GO" id="GO:0007188">
    <property type="term" value="P:adenylate cyclase-modulating G protein-coupled receptor signaling pathway"/>
    <property type="evidence" value="ECO:0007669"/>
    <property type="project" value="TreeGrafter"/>
</dbReference>
<dbReference type="STRING" id="195883.A0A482XHM1"/>
<dbReference type="PANTHER" id="PTHR45620">
    <property type="entry name" value="PDF RECEPTOR-LIKE PROTEIN-RELATED"/>
    <property type="match status" value="1"/>
</dbReference>
<dbReference type="GO" id="GO:0008528">
    <property type="term" value="F:G protein-coupled peptide receptor activity"/>
    <property type="evidence" value="ECO:0007669"/>
    <property type="project" value="TreeGrafter"/>
</dbReference>
<dbReference type="AlphaFoldDB" id="A0A482XHM1"/>
<sequence>MDYITEAQKNCQLNESDISDGTKWCPPAWDGLLCWPMTPGGELVSLACPEYYREFDPQKRATRRCLEDGRWYWSDESNATWTNYTECFSKKAPYVFPTPSTLISLGVMFDLDHVCWKAGFSCGVYEMIGK</sequence>
<dbReference type="Gene3D" id="4.10.1240.10">
    <property type="entry name" value="GPCR, family 2, extracellular hormone receptor domain"/>
    <property type="match status" value="1"/>
</dbReference>
<dbReference type="OrthoDB" id="16753at2759"/>
<dbReference type="InParanoid" id="A0A482XHM1"/>
<evidence type="ECO:0000313" key="2">
    <source>
        <dbReference type="EMBL" id="RZF45144.1"/>
    </source>
</evidence>